<keyword evidence="8" id="KW-1185">Reference proteome</keyword>
<dbReference type="GO" id="GO:0007165">
    <property type="term" value="P:signal transduction"/>
    <property type="evidence" value="ECO:0007669"/>
    <property type="project" value="InterPro"/>
</dbReference>
<dbReference type="InterPro" id="IPR000157">
    <property type="entry name" value="TIR_dom"/>
</dbReference>
<reference evidence="7" key="1">
    <citation type="submission" date="2023-04" db="EMBL/GenBank/DDBJ databases">
        <authorList>
            <person name="Vijverberg K."/>
            <person name="Xiong W."/>
            <person name="Schranz E."/>
        </authorList>
    </citation>
    <scope>NUCLEOTIDE SEQUENCE</scope>
</reference>
<dbReference type="GO" id="GO:0043531">
    <property type="term" value="F:ADP binding"/>
    <property type="evidence" value="ECO:0007669"/>
    <property type="project" value="InterPro"/>
</dbReference>
<dbReference type="InterPro" id="IPR002182">
    <property type="entry name" value="NB-ARC"/>
</dbReference>
<dbReference type="Gene3D" id="1.10.8.430">
    <property type="entry name" value="Helical domain of apoptotic protease-activating factors"/>
    <property type="match status" value="1"/>
</dbReference>
<dbReference type="InterPro" id="IPR035897">
    <property type="entry name" value="Toll_tir_struct_dom_sf"/>
</dbReference>
<dbReference type="Gene3D" id="3.80.10.10">
    <property type="entry name" value="Ribonuclease Inhibitor"/>
    <property type="match status" value="2"/>
</dbReference>
<dbReference type="SUPFAM" id="SSF46785">
    <property type="entry name" value="Winged helix' DNA-binding domain"/>
    <property type="match status" value="1"/>
</dbReference>
<dbReference type="GO" id="GO:0006952">
    <property type="term" value="P:defense response"/>
    <property type="evidence" value="ECO:0007669"/>
    <property type="project" value="UniProtKB-KW"/>
</dbReference>
<feature type="region of interest" description="Disordered" evidence="5">
    <location>
        <begin position="1"/>
        <end position="20"/>
    </location>
</feature>
<keyword evidence="3" id="KW-0611">Plant defense</keyword>
<feature type="compositionally biased region" description="Low complexity" evidence="5">
    <location>
        <begin position="1"/>
        <end position="19"/>
    </location>
</feature>
<evidence type="ECO:0000256" key="1">
    <source>
        <dbReference type="ARBA" id="ARBA00022614"/>
    </source>
</evidence>
<dbReference type="PROSITE" id="PS50104">
    <property type="entry name" value="TIR"/>
    <property type="match status" value="1"/>
</dbReference>
<proteinExistence type="predicted"/>
<keyword evidence="1" id="KW-0433">Leucine-rich repeat</keyword>
<dbReference type="FunFam" id="3.40.50.10140:FF:000007">
    <property type="entry name" value="Disease resistance protein (TIR-NBS-LRR class)"/>
    <property type="match status" value="1"/>
</dbReference>
<dbReference type="InterPro" id="IPR042197">
    <property type="entry name" value="Apaf_helical"/>
</dbReference>
<dbReference type="AlphaFoldDB" id="A0AA35VJ03"/>
<evidence type="ECO:0000256" key="4">
    <source>
        <dbReference type="ARBA" id="ARBA00023027"/>
    </source>
</evidence>
<dbReference type="InterPro" id="IPR036390">
    <property type="entry name" value="WH_DNA-bd_sf"/>
</dbReference>
<dbReference type="Proteomes" id="UP001177003">
    <property type="component" value="Chromosome 1"/>
</dbReference>
<sequence length="1256" mass="143668">MLVLSELSEGSSSSSTSSTDGHRYDVFLSFRGLDTRNSFTAYLHKALMDANITTFLDNEDIETGEDLKPELESAIKASRASVIVLSKNYATSTWCLDELVLILEQRMISNHIVFPIFYHVESTYVRKQQSSFGDVMAKHKQKMEAETNANKRIKWAQKMDRWNKALIEVAGLKGKDVNGRLEPEFIEEIVKDVYRRLHVPLRSPLPLLIGMESSIKFVLSWLKDASSHKANILTIWGMGGIGKTSLAKYVYGLHCPEFNSSSYIGDISRRCDEKFNGLLHLQKQLYDDISKTRSNHVHDISIYTSMIENTVACKEVFLVLDDINSVNQLDALLGSKVFHPKSKIIVTTKDTWLTESCALFKTNVKPQHAKHELKGLSMIESQKLLCFHAFVSNYPNAGYEDVSAKFVMYCEGHPLALEVLGKSLHNRDVAYWEDRIEQLKKEIGSPINNVLRTSFESLTSNNDKELFKHIACFFVGFDRDVAEIILNACDISTRSGITNLIHRCLLSIGWNNELMMHQLLQRMGRFIIHEESPDKPWKRSRLWCHVESFKVLKQKKGKGNLLGLTLDMRMLEKEKLHASFELKTDTLSNMDNLMLLQLNYVKLKGSYENFPEELRWLCMHGFPLKSIPLDLPMENLVALDMSYSNIESFDICYSNSQQIQSRQNLIGWCSKHKKLLGSLKILDLSFCEQLRSISGFDEFSALEMLIVRNCTNLLEVCDSIKLCFELVLVDLRYCIKLEKLPRIVGMINKVETLLLDGCYLRKSQFDSKDMGSTKMVNDNNFGINIITSSSTTLEVVPSDSKLFTISLPRTLLRLSLVNNNLSTTSFPMDFCCLSLLRELYLDDNPIISMPNCVRSLPRLETLGMSNCKMLTSVENPPYTLREFILYYDCKPLLRKVTFDPEMSPLELSIGWKMLAPSSFEIEGVIKIQPMAGVEEKVLRSLGWSDLDFLSKRRLGTSFVSRGREESEIQMYYEFGIFSTIYGHGDMPKWITYRSMGPSISFTIPSSPNNLTGLNFCLVQLPLDVEFVHLPKIIISNITKNHTWIYEHFIGNANVDGGCLTLLSHWMFVMNEMEAGDHVTITLPVSINFAYPVTKECGVSFVYDDRDTHEEEDALSYYKSWNHIISRDLIGFQLTNGKYLLYISRFLALDHEVPSWHYLDGEYARFKELSLKGCLTYWRMAPELVDVLLECNNSFGQIQIHSKVYSLVQKVQHMLQPSCAHLYLIQDSLSSPSSRGRSRCLWWKLVDIEGRIICGES</sequence>
<dbReference type="PRINTS" id="PR00364">
    <property type="entry name" value="DISEASERSIST"/>
</dbReference>
<dbReference type="SUPFAM" id="SSF52540">
    <property type="entry name" value="P-loop containing nucleoside triphosphate hydrolases"/>
    <property type="match status" value="1"/>
</dbReference>
<accession>A0AA35VJ03</accession>
<dbReference type="InterPro" id="IPR058192">
    <property type="entry name" value="WHD_ROQ1-like"/>
</dbReference>
<dbReference type="SUPFAM" id="SSF52058">
    <property type="entry name" value="L domain-like"/>
    <property type="match status" value="1"/>
</dbReference>
<dbReference type="PANTHER" id="PTHR11017">
    <property type="entry name" value="LEUCINE-RICH REPEAT-CONTAINING PROTEIN"/>
    <property type="match status" value="1"/>
</dbReference>
<dbReference type="PANTHER" id="PTHR11017:SF313">
    <property type="entry name" value="TIR DOMAIN, P-LOOP CONTAINING NUCLEOSIDE TRIPHOSPHATE HYDROLASE"/>
    <property type="match status" value="1"/>
</dbReference>
<dbReference type="InterPro" id="IPR032675">
    <property type="entry name" value="LRR_dom_sf"/>
</dbReference>
<name>A0AA35VJ03_LACSI</name>
<gene>
    <name evidence="7" type="ORF">LSALG_LOCUS10005</name>
</gene>
<dbReference type="Pfam" id="PF01582">
    <property type="entry name" value="TIR"/>
    <property type="match status" value="1"/>
</dbReference>
<evidence type="ECO:0000256" key="5">
    <source>
        <dbReference type="SAM" id="MobiDB-lite"/>
    </source>
</evidence>
<dbReference type="EMBL" id="OX465077">
    <property type="protein sequence ID" value="CAI9269649.1"/>
    <property type="molecule type" value="Genomic_DNA"/>
</dbReference>
<dbReference type="InterPro" id="IPR044974">
    <property type="entry name" value="Disease_R_plants"/>
</dbReference>
<keyword evidence="4" id="KW-0520">NAD</keyword>
<dbReference type="Pfam" id="PF00931">
    <property type="entry name" value="NB-ARC"/>
    <property type="match status" value="1"/>
</dbReference>
<feature type="domain" description="TIR" evidence="6">
    <location>
        <begin position="22"/>
        <end position="197"/>
    </location>
</feature>
<organism evidence="7 8">
    <name type="scientific">Lactuca saligna</name>
    <name type="common">Willowleaf lettuce</name>
    <dbReference type="NCBI Taxonomy" id="75948"/>
    <lineage>
        <taxon>Eukaryota</taxon>
        <taxon>Viridiplantae</taxon>
        <taxon>Streptophyta</taxon>
        <taxon>Embryophyta</taxon>
        <taxon>Tracheophyta</taxon>
        <taxon>Spermatophyta</taxon>
        <taxon>Magnoliopsida</taxon>
        <taxon>eudicotyledons</taxon>
        <taxon>Gunneridae</taxon>
        <taxon>Pentapetalae</taxon>
        <taxon>asterids</taxon>
        <taxon>campanulids</taxon>
        <taxon>Asterales</taxon>
        <taxon>Asteraceae</taxon>
        <taxon>Cichorioideae</taxon>
        <taxon>Cichorieae</taxon>
        <taxon>Lactucinae</taxon>
        <taxon>Lactuca</taxon>
    </lineage>
</organism>
<evidence type="ECO:0000259" key="6">
    <source>
        <dbReference type="PROSITE" id="PS50104"/>
    </source>
</evidence>
<evidence type="ECO:0000313" key="8">
    <source>
        <dbReference type="Proteomes" id="UP001177003"/>
    </source>
</evidence>
<evidence type="ECO:0000313" key="7">
    <source>
        <dbReference type="EMBL" id="CAI9269649.1"/>
    </source>
</evidence>
<keyword evidence="2" id="KW-0677">Repeat</keyword>
<dbReference type="Gene3D" id="3.40.50.300">
    <property type="entry name" value="P-loop containing nucleotide triphosphate hydrolases"/>
    <property type="match status" value="1"/>
</dbReference>
<evidence type="ECO:0000256" key="3">
    <source>
        <dbReference type="ARBA" id="ARBA00022821"/>
    </source>
</evidence>
<dbReference type="InterPro" id="IPR027417">
    <property type="entry name" value="P-loop_NTPase"/>
</dbReference>
<protein>
    <recommendedName>
        <fullName evidence="6">TIR domain-containing protein</fullName>
    </recommendedName>
</protein>
<dbReference type="SMART" id="SM00255">
    <property type="entry name" value="TIR"/>
    <property type="match status" value="1"/>
</dbReference>
<evidence type="ECO:0000256" key="2">
    <source>
        <dbReference type="ARBA" id="ARBA00022737"/>
    </source>
</evidence>
<dbReference type="Pfam" id="PF23282">
    <property type="entry name" value="WHD_ROQ1"/>
    <property type="match status" value="1"/>
</dbReference>
<dbReference type="Gene3D" id="3.40.50.10140">
    <property type="entry name" value="Toll/interleukin-1 receptor homology (TIR) domain"/>
    <property type="match status" value="1"/>
</dbReference>
<dbReference type="SUPFAM" id="SSF52200">
    <property type="entry name" value="Toll/Interleukin receptor TIR domain"/>
    <property type="match status" value="1"/>
</dbReference>